<evidence type="ECO:0000313" key="2">
    <source>
        <dbReference type="Proteomes" id="UP001281410"/>
    </source>
</evidence>
<gene>
    <name evidence="1" type="ORF">Dsin_013509</name>
</gene>
<dbReference type="AlphaFoldDB" id="A0AAE0ALB0"/>
<dbReference type="EMBL" id="JANJYJ010000004">
    <property type="protein sequence ID" value="KAK3219539.1"/>
    <property type="molecule type" value="Genomic_DNA"/>
</dbReference>
<reference evidence="1" key="1">
    <citation type="journal article" date="2023" name="Plant J.">
        <title>Genome sequences and population genomics provide insights into the demographic history, inbreeding, and mutation load of two 'living fossil' tree species of Dipteronia.</title>
        <authorList>
            <person name="Feng Y."/>
            <person name="Comes H.P."/>
            <person name="Chen J."/>
            <person name="Zhu S."/>
            <person name="Lu R."/>
            <person name="Zhang X."/>
            <person name="Li P."/>
            <person name="Qiu J."/>
            <person name="Olsen K.M."/>
            <person name="Qiu Y."/>
        </authorList>
    </citation>
    <scope>NUCLEOTIDE SEQUENCE</scope>
    <source>
        <strain evidence="1">NBL</strain>
    </source>
</reference>
<dbReference type="Proteomes" id="UP001281410">
    <property type="component" value="Unassembled WGS sequence"/>
</dbReference>
<comment type="caution">
    <text evidence="1">The sequence shown here is derived from an EMBL/GenBank/DDBJ whole genome shotgun (WGS) entry which is preliminary data.</text>
</comment>
<proteinExistence type="predicted"/>
<keyword evidence="2" id="KW-1185">Reference proteome</keyword>
<protein>
    <submittedName>
        <fullName evidence="1">Uncharacterized protein</fullName>
    </submittedName>
</protein>
<evidence type="ECO:0000313" key="1">
    <source>
        <dbReference type="EMBL" id="KAK3219539.1"/>
    </source>
</evidence>
<sequence>MNSKISAKMLQSSNSIQLVPTCLGSCCPRHCCTSYRLGKQVSKKITKLIEKGSSVVVADKVPRPMIDEIPMEKTVEMESSLDEVWKFVEGHKVGIIWVIWYGRCRQDHTLKET</sequence>
<accession>A0AAE0ALB0</accession>
<name>A0AAE0ALB0_9ROSI</name>
<organism evidence="1 2">
    <name type="scientific">Dipteronia sinensis</name>
    <dbReference type="NCBI Taxonomy" id="43782"/>
    <lineage>
        <taxon>Eukaryota</taxon>
        <taxon>Viridiplantae</taxon>
        <taxon>Streptophyta</taxon>
        <taxon>Embryophyta</taxon>
        <taxon>Tracheophyta</taxon>
        <taxon>Spermatophyta</taxon>
        <taxon>Magnoliopsida</taxon>
        <taxon>eudicotyledons</taxon>
        <taxon>Gunneridae</taxon>
        <taxon>Pentapetalae</taxon>
        <taxon>rosids</taxon>
        <taxon>malvids</taxon>
        <taxon>Sapindales</taxon>
        <taxon>Sapindaceae</taxon>
        <taxon>Hippocastanoideae</taxon>
        <taxon>Acereae</taxon>
        <taxon>Dipteronia</taxon>
    </lineage>
</organism>